<keyword evidence="2" id="KW-1185">Reference proteome</keyword>
<gene>
    <name evidence="1" type="ORF">DFH08DRAFT_811357</name>
</gene>
<dbReference type="Proteomes" id="UP001218218">
    <property type="component" value="Unassembled WGS sequence"/>
</dbReference>
<name>A0AAD7EQI6_9AGAR</name>
<protein>
    <submittedName>
        <fullName evidence="1">Uncharacterized protein</fullName>
    </submittedName>
</protein>
<evidence type="ECO:0000313" key="1">
    <source>
        <dbReference type="EMBL" id="KAJ7343035.1"/>
    </source>
</evidence>
<reference evidence="1" key="1">
    <citation type="submission" date="2023-03" db="EMBL/GenBank/DDBJ databases">
        <title>Massive genome expansion in bonnet fungi (Mycena s.s.) driven by repeated elements and novel gene families across ecological guilds.</title>
        <authorList>
            <consortium name="Lawrence Berkeley National Laboratory"/>
            <person name="Harder C.B."/>
            <person name="Miyauchi S."/>
            <person name="Viragh M."/>
            <person name="Kuo A."/>
            <person name="Thoen E."/>
            <person name="Andreopoulos B."/>
            <person name="Lu D."/>
            <person name="Skrede I."/>
            <person name="Drula E."/>
            <person name="Henrissat B."/>
            <person name="Morin E."/>
            <person name="Kohler A."/>
            <person name="Barry K."/>
            <person name="LaButti K."/>
            <person name="Morin E."/>
            <person name="Salamov A."/>
            <person name="Lipzen A."/>
            <person name="Mereny Z."/>
            <person name="Hegedus B."/>
            <person name="Baldrian P."/>
            <person name="Stursova M."/>
            <person name="Weitz H."/>
            <person name="Taylor A."/>
            <person name="Grigoriev I.V."/>
            <person name="Nagy L.G."/>
            <person name="Martin F."/>
            <person name="Kauserud H."/>
        </authorList>
    </citation>
    <scope>NUCLEOTIDE SEQUENCE</scope>
    <source>
        <strain evidence="1">CBHHK002</strain>
    </source>
</reference>
<comment type="caution">
    <text evidence="1">The sequence shown here is derived from an EMBL/GenBank/DDBJ whole genome shotgun (WGS) entry which is preliminary data.</text>
</comment>
<accession>A0AAD7EQI6</accession>
<sequence length="142" mass="15212">MFPTALRFLVTSQVAPSILFVSLGLFARLTGFLSSSMFPSALRFNWTGIAAFQTESELAGNGRAGVACGVAWLAAWRGLCLTTPSFRTVCLCLLLDYGALNIAINPVTAIDRINNFPDLEVCPSDTGFLNPTIPSKSYTADP</sequence>
<proteinExistence type="predicted"/>
<organism evidence="1 2">
    <name type="scientific">Mycena albidolilacea</name>
    <dbReference type="NCBI Taxonomy" id="1033008"/>
    <lineage>
        <taxon>Eukaryota</taxon>
        <taxon>Fungi</taxon>
        <taxon>Dikarya</taxon>
        <taxon>Basidiomycota</taxon>
        <taxon>Agaricomycotina</taxon>
        <taxon>Agaricomycetes</taxon>
        <taxon>Agaricomycetidae</taxon>
        <taxon>Agaricales</taxon>
        <taxon>Marasmiineae</taxon>
        <taxon>Mycenaceae</taxon>
        <taxon>Mycena</taxon>
    </lineage>
</organism>
<dbReference type="AlphaFoldDB" id="A0AAD7EQI6"/>
<dbReference type="EMBL" id="JARIHO010000024">
    <property type="protein sequence ID" value="KAJ7343035.1"/>
    <property type="molecule type" value="Genomic_DNA"/>
</dbReference>
<evidence type="ECO:0000313" key="2">
    <source>
        <dbReference type="Proteomes" id="UP001218218"/>
    </source>
</evidence>